<proteinExistence type="predicted"/>
<feature type="domain" description="Protein kinase" evidence="18">
    <location>
        <begin position="350"/>
        <end position="636"/>
    </location>
</feature>
<comment type="subcellular location">
    <subcellularLocation>
        <location evidence="1">Membrane</location>
        <topology evidence="1">Single-pass membrane protein</topology>
    </subcellularLocation>
</comment>
<dbReference type="Gene3D" id="3.30.430.20">
    <property type="entry name" value="Gnk2 domain, C-X8-C-X2-C motif"/>
    <property type="match status" value="2"/>
</dbReference>
<feature type="transmembrane region" description="Helical" evidence="16">
    <location>
        <begin position="285"/>
        <end position="306"/>
    </location>
</feature>
<gene>
    <name evidence="20" type="ORF">QYE76_031423</name>
</gene>
<feature type="signal peptide" evidence="17">
    <location>
        <begin position="1"/>
        <end position="23"/>
    </location>
</feature>
<evidence type="ECO:0000256" key="15">
    <source>
        <dbReference type="PROSITE-ProRule" id="PRU10141"/>
    </source>
</evidence>
<keyword evidence="21" id="KW-1185">Reference proteome</keyword>
<keyword evidence="6 17" id="KW-0732">Signal</keyword>
<evidence type="ECO:0000259" key="18">
    <source>
        <dbReference type="PROSITE" id="PS50011"/>
    </source>
</evidence>
<keyword evidence="10 15" id="KW-0067">ATP-binding</keyword>
<evidence type="ECO:0000256" key="10">
    <source>
        <dbReference type="ARBA" id="ARBA00022840"/>
    </source>
</evidence>
<dbReference type="InterPro" id="IPR008271">
    <property type="entry name" value="Ser/Thr_kinase_AS"/>
</dbReference>
<keyword evidence="12 16" id="KW-0472">Membrane</keyword>
<dbReference type="GO" id="GO:0004674">
    <property type="term" value="F:protein serine/threonine kinase activity"/>
    <property type="evidence" value="ECO:0007669"/>
    <property type="project" value="UniProtKB-KW"/>
</dbReference>
<dbReference type="CDD" id="cd14066">
    <property type="entry name" value="STKc_IRAK"/>
    <property type="match status" value="1"/>
</dbReference>
<dbReference type="InterPro" id="IPR000719">
    <property type="entry name" value="Prot_kinase_dom"/>
</dbReference>
<evidence type="ECO:0000256" key="12">
    <source>
        <dbReference type="ARBA" id="ARBA00023136"/>
    </source>
</evidence>
<evidence type="ECO:0000256" key="5">
    <source>
        <dbReference type="ARBA" id="ARBA00022692"/>
    </source>
</evidence>
<dbReference type="GO" id="GO:0005886">
    <property type="term" value="C:plasma membrane"/>
    <property type="evidence" value="ECO:0007669"/>
    <property type="project" value="TreeGrafter"/>
</dbReference>
<feature type="binding site" evidence="15">
    <location>
        <position position="377"/>
    </location>
    <ligand>
        <name>ATP</name>
        <dbReference type="ChEBI" id="CHEBI:30616"/>
    </ligand>
</feature>
<dbReference type="Gene3D" id="3.30.200.20">
    <property type="entry name" value="Phosphorylase Kinase, domain 1"/>
    <property type="match status" value="1"/>
</dbReference>
<comment type="caution">
    <text evidence="20">The sequence shown here is derived from an EMBL/GenBank/DDBJ whole genome shotgun (WGS) entry which is preliminary data.</text>
</comment>
<evidence type="ECO:0000256" key="16">
    <source>
        <dbReference type="SAM" id="Phobius"/>
    </source>
</evidence>
<feature type="domain" description="Gnk2-homologous" evidence="19">
    <location>
        <begin position="135"/>
        <end position="246"/>
    </location>
</feature>
<dbReference type="EMBL" id="JAUUTY010000007">
    <property type="protein sequence ID" value="KAK1607750.1"/>
    <property type="molecule type" value="Genomic_DNA"/>
</dbReference>
<dbReference type="PROSITE" id="PS00107">
    <property type="entry name" value="PROTEIN_KINASE_ATP"/>
    <property type="match status" value="1"/>
</dbReference>
<dbReference type="GO" id="GO:0005524">
    <property type="term" value="F:ATP binding"/>
    <property type="evidence" value="ECO:0007669"/>
    <property type="project" value="UniProtKB-UniRule"/>
</dbReference>
<keyword evidence="9" id="KW-0418">Kinase</keyword>
<evidence type="ECO:0000256" key="9">
    <source>
        <dbReference type="ARBA" id="ARBA00022777"/>
    </source>
</evidence>
<feature type="chain" id="PRO_5041978211" evidence="17">
    <location>
        <begin position="24"/>
        <end position="661"/>
    </location>
</feature>
<evidence type="ECO:0000256" key="13">
    <source>
        <dbReference type="ARBA" id="ARBA00023170"/>
    </source>
</evidence>
<dbReference type="PROSITE" id="PS00108">
    <property type="entry name" value="PROTEIN_KINASE_ST"/>
    <property type="match status" value="1"/>
</dbReference>
<keyword evidence="8 15" id="KW-0547">Nucleotide-binding</keyword>
<evidence type="ECO:0000256" key="8">
    <source>
        <dbReference type="ARBA" id="ARBA00022741"/>
    </source>
</evidence>
<evidence type="ECO:0000256" key="1">
    <source>
        <dbReference type="ARBA" id="ARBA00004167"/>
    </source>
</evidence>
<accession>A0AAD8QST9</accession>
<dbReference type="PROSITE" id="PS50011">
    <property type="entry name" value="PROTEIN_KINASE_DOM"/>
    <property type="match status" value="1"/>
</dbReference>
<organism evidence="20 21">
    <name type="scientific">Lolium multiflorum</name>
    <name type="common">Italian ryegrass</name>
    <name type="synonym">Lolium perenne subsp. multiflorum</name>
    <dbReference type="NCBI Taxonomy" id="4521"/>
    <lineage>
        <taxon>Eukaryota</taxon>
        <taxon>Viridiplantae</taxon>
        <taxon>Streptophyta</taxon>
        <taxon>Embryophyta</taxon>
        <taxon>Tracheophyta</taxon>
        <taxon>Spermatophyta</taxon>
        <taxon>Magnoliopsida</taxon>
        <taxon>Liliopsida</taxon>
        <taxon>Poales</taxon>
        <taxon>Poaceae</taxon>
        <taxon>BOP clade</taxon>
        <taxon>Pooideae</taxon>
        <taxon>Poodae</taxon>
        <taxon>Poeae</taxon>
        <taxon>Poeae Chloroplast Group 2 (Poeae type)</taxon>
        <taxon>Loliodinae</taxon>
        <taxon>Loliinae</taxon>
        <taxon>Lolium</taxon>
    </lineage>
</organism>
<evidence type="ECO:0000256" key="11">
    <source>
        <dbReference type="ARBA" id="ARBA00022989"/>
    </source>
</evidence>
<evidence type="ECO:0000256" key="14">
    <source>
        <dbReference type="ARBA" id="ARBA00023180"/>
    </source>
</evidence>
<evidence type="ECO:0000313" key="20">
    <source>
        <dbReference type="EMBL" id="KAK1607750.1"/>
    </source>
</evidence>
<dbReference type="InterPro" id="IPR038408">
    <property type="entry name" value="GNK2_sf"/>
</dbReference>
<evidence type="ECO:0000313" key="21">
    <source>
        <dbReference type="Proteomes" id="UP001231189"/>
    </source>
</evidence>
<keyword evidence="4" id="KW-0808">Transferase</keyword>
<dbReference type="PROSITE" id="PS51473">
    <property type="entry name" value="GNK2"/>
    <property type="match status" value="2"/>
</dbReference>
<dbReference type="Gene3D" id="1.10.510.10">
    <property type="entry name" value="Transferase(Phosphotransferase) domain 1"/>
    <property type="match status" value="1"/>
</dbReference>
<evidence type="ECO:0000256" key="3">
    <source>
        <dbReference type="ARBA" id="ARBA00022553"/>
    </source>
</evidence>
<keyword evidence="5 16" id="KW-0812">Transmembrane</keyword>
<dbReference type="AlphaFoldDB" id="A0AAD8QST9"/>
<evidence type="ECO:0000256" key="7">
    <source>
        <dbReference type="ARBA" id="ARBA00022737"/>
    </source>
</evidence>
<dbReference type="PANTHER" id="PTHR27002:SF428">
    <property type="entry name" value="OS07G0541900 PROTEIN"/>
    <property type="match status" value="1"/>
</dbReference>
<dbReference type="InterPro" id="IPR017441">
    <property type="entry name" value="Protein_kinase_ATP_BS"/>
</dbReference>
<keyword evidence="3" id="KW-0597">Phosphoprotein</keyword>
<evidence type="ECO:0000256" key="2">
    <source>
        <dbReference type="ARBA" id="ARBA00022527"/>
    </source>
</evidence>
<dbReference type="InterPro" id="IPR001245">
    <property type="entry name" value="Ser-Thr/Tyr_kinase_cat_dom"/>
</dbReference>
<keyword evidence="14" id="KW-0325">Glycoprotein</keyword>
<dbReference type="Pfam" id="PF01657">
    <property type="entry name" value="Stress-antifung"/>
    <property type="match status" value="2"/>
</dbReference>
<dbReference type="InterPro" id="IPR011009">
    <property type="entry name" value="Kinase-like_dom_sf"/>
</dbReference>
<dbReference type="Pfam" id="PF07714">
    <property type="entry name" value="PK_Tyr_Ser-Thr"/>
    <property type="match status" value="1"/>
</dbReference>
<keyword evidence="13" id="KW-0675">Receptor</keyword>
<reference evidence="20" key="1">
    <citation type="submission" date="2023-07" db="EMBL/GenBank/DDBJ databases">
        <title>A chromosome-level genome assembly of Lolium multiflorum.</title>
        <authorList>
            <person name="Chen Y."/>
            <person name="Copetti D."/>
            <person name="Kolliker R."/>
            <person name="Studer B."/>
        </authorList>
    </citation>
    <scope>NUCLEOTIDE SEQUENCE</scope>
    <source>
        <strain evidence="20">02402/16</strain>
        <tissue evidence="20">Leaf</tissue>
    </source>
</reference>
<protein>
    <submittedName>
        <fullName evidence="20">Uncharacterized protein</fullName>
    </submittedName>
</protein>
<evidence type="ECO:0000256" key="4">
    <source>
        <dbReference type="ARBA" id="ARBA00022679"/>
    </source>
</evidence>
<evidence type="ECO:0000259" key="19">
    <source>
        <dbReference type="PROSITE" id="PS51473"/>
    </source>
</evidence>
<evidence type="ECO:0000256" key="6">
    <source>
        <dbReference type="ARBA" id="ARBA00022729"/>
    </source>
</evidence>
<dbReference type="FunFam" id="1.10.510.10:FF:000343">
    <property type="entry name" value="Cysteine-rich receptor-like protein kinase 28"/>
    <property type="match status" value="1"/>
</dbReference>
<dbReference type="InterPro" id="IPR002902">
    <property type="entry name" value="GNK2"/>
</dbReference>
<keyword evidence="7" id="KW-0677">Repeat</keyword>
<name>A0AAD8QST9_LOLMU</name>
<sequence length="661" mass="71459">MNGCARTPAVLLLLVVAVPLAAAQPWPLCDSSSGNYSAGSTYETNLLNLIVTLRENASSSPSLFASGTRGSAKDTVYGLMICRGDVSASDCADCGTLALQNAGTVCGRLIRDVALCNNQCYVRMSDVNFLASTNNSGKIPLRSGANITSSDVAGYNRAVNTLLNATLQYAVDNSTRLFATGRLVGPDPGFSPIFSAAQCSPDISPAQCRSCLQDLLDRWWTGLPRNDGGARIAGTRCSLRSELGHVPFYTGTAMLQLPATAAAPGPAPTVEPRTPEGKKTSGSRLLGIILPIVAVVVIAAISLCAWRTIHRKRRSQRPALSTQSHTIDDLESVKSSLLSLSSLQEATDNFDESNKLGEGGFGTVYKGVLSGLEVAVKRLSKGSNQGMEELKNELVLVAKLHHKNLVRLVGFSLEAGERLLVYEYMSNKSLDTILFDPEEKQRLEWATRYRIIEGVARGLQYLHEDSQKKIVHRDLKASNVLLDAELSPKIGDFGLARLFAQDQTREVTGRIVGTFGYMSPEYVMRGQYSIKSDVYSFGILVLEIVTGRRNNGSYLPEENEDLISIVWNHWAEGAIAEMVDSSLERNYPGAEVLKCVHIGFLCLQQNPADRPTMSEIMVMLNSDATTSLPAAARPTFFLNGSSGLSKNATSPLYTNTLTSGR</sequence>
<keyword evidence="11 16" id="KW-1133">Transmembrane helix</keyword>
<dbReference type="CDD" id="cd23509">
    <property type="entry name" value="Gnk2-like"/>
    <property type="match status" value="2"/>
</dbReference>
<feature type="domain" description="Gnk2-homologous" evidence="19">
    <location>
        <begin position="24"/>
        <end position="129"/>
    </location>
</feature>
<dbReference type="Proteomes" id="UP001231189">
    <property type="component" value="Unassembled WGS sequence"/>
</dbReference>
<keyword evidence="2" id="KW-0723">Serine/threonine-protein kinase</keyword>
<dbReference type="FunFam" id="3.30.200.20:FF:000142">
    <property type="entry name" value="Cysteine-rich receptor-like protein kinase 10"/>
    <property type="match status" value="1"/>
</dbReference>
<dbReference type="SUPFAM" id="SSF56112">
    <property type="entry name" value="Protein kinase-like (PK-like)"/>
    <property type="match status" value="1"/>
</dbReference>
<dbReference type="SMART" id="SM00220">
    <property type="entry name" value="S_TKc"/>
    <property type="match status" value="1"/>
</dbReference>
<dbReference type="PANTHER" id="PTHR27002">
    <property type="entry name" value="RECEPTOR-LIKE SERINE/THREONINE-PROTEIN KINASE SD1-8"/>
    <property type="match status" value="1"/>
</dbReference>
<evidence type="ECO:0000256" key="17">
    <source>
        <dbReference type="SAM" id="SignalP"/>
    </source>
</evidence>
<dbReference type="GO" id="GO:0009737">
    <property type="term" value="P:response to abscisic acid"/>
    <property type="evidence" value="ECO:0007669"/>
    <property type="project" value="UniProtKB-ARBA"/>
</dbReference>